<dbReference type="InterPro" id="IPR004146">
    <property type="entry name" value="DC1"/>
</dbReference>
<evidence type="ECO:0000313" key="6">
    <source>
        <dbReference type="EMBL" id="CAA7051680.1"/>
    </source>
</evidence>
<evidence type="ECO:0000256" key="3">
    <source>
        <dbReference type="ARBA" id="ARBA00022771"/>
    </source>
</evidence>
<dbReference type="InterPro" id="IPR013083">
    <property type="entry name" value="Znf_RING/FYVE/PHD"/>
</dbReference>
<proteinExistence type="predicted"/>
<dbReference type="InterPro" id="IPR046349">
    <property type="entry name" value="C1-like_sf"/>
</dbReference>
<evidence type="ECO:0000256" key="2">
    <source>
        <dbReference type="ARBA" id="ARBA00022737"/>
    </source>
</evidence>
<keyword evidence="1" id="KW-0479">Metal-binding</keyword>
<dbReference type="SUPFAM" id="SSF57889">
    <property type="entry name" value="Cysteine-rich domain"/>
    <property type="match status" value="4"/>
</dbReference>
<keyword evidence="3" id="KW-0863">Zinc-finger</keyword>
<keyword evidence="8" id="KW-1185">Reference proteome</keyword>
<protein>
    <recommendedName>
        <fullName evidence="5">Zinc finger PHD-type domain-containing protein</fullName>
    </recommendedName>
</protein>
<dbReference type="EMBL" id="CACVBM020001607">
    <property type="protein sequence ID" value="CAA7055302.1"/>
    <property type="molecule type" value="Genomic_DNA"/>
</dbReference>
<evidence type="ECO:0000313" key="7">
    <source>
        <dbReference type="EMBL" id="CAA7055302.1"/>
    </source>
</evidence>
<feature type="domain" description="Zinc finger PHD-type" evidence="5">
    <location>
        <begin position="34"/>
        <end position="94"/>
    </location>
</feature>
<dbReference type="EMBL" id="CACVBM020001484">
    <property type="protein sequence ID" value="CAA7051680.1"/>
    <property type="molecule type" value="Genomic_DNA"/>
</dbReference>
<evidence type="ECO:0000313" key="8">
    <source>
        <dbReference type="Proteomes" id="UP000467841"/>
    </source>
</evidence>
<dbReference type="Pfam" id="PF03107">
    <property type="entry name" value="C1_2"/>
    <property type="match status" value="5"/>
</dbReference>
<sequence>MSVACVEKPPLLSIDQSKWHEHTLTHFPRQASLTCDLCALANSSSPFYVCLLCDFVVHQSCLSLPRVIRISRHPHRISFTPSFDQGNWSCGVCRREINNDYGGYSCIKDDCSYAAHSKCATQSNVWDGKELEGEPEEIEEEVMPPFVRISDGIIQHFSHEDHHLKLDENAGSDYDENKQCQACITPVYFGNYYSCMQCEFILHETCANLSRKMNHPIHPHLLTLVTRHDGVIKISSDTDITNYESSCSACPWLCTAGFFYECGEEGCCFKVHVQCATISEPLDQGSHEHPLFLTSKPGEKRKCSICQDDDYTETFNCIECDFALCFGCATLPQKVRYKHDKHTLALSYRKEPSTMTYWCEACERKIKPNKRFYMCDKYCCVTLHIGCLIGKDLYMKPGASWLYNNRKVVVVPNNQHMSRPFCSCCKKRCPYKTLFQRYVFTICSTKCMYHGIP</sequence>
<reference evidence="7 8" key="1">
    <citation type="submission" date="2020-01" db="EMBL/GenBank/DDBJ databases">
        <authorList>
            <person name="Mishra B."/>
        </authorList>
    </citation>
    <scope>NUCLEOTIDE SEQUENCE [LARGE SCALE GENOMIC DNA]</scope>
</reference>
<feature type="domain" description="Zinc finger PHD-type" evidence="5">
    <location>
        <begin position="246"/>
        <end position="321"/>
    </location>
</feature>
<dbReference type="AlphaFoldDB" id="A0A6D2L5U7"/>
<dbReference type="Pfam" id="PF22926">
    <property type="entry name" value="C1-like_CT"/>
    <property type="match status" value="1"/>
</dbReference>
<dbReference type="SMART" id="SM00249">
    <property type="entry name" value="PHD"/>
    <property type="match status" value="2"/>
</dbReference>
<dbReference type="PANTHER" id="PTHR32410">
    <property type="entry name" value="CYSTEINE/HISTIDINE-RICH C1 DOMAIN FAMILY PROTEIN"/>
    <property type="match status" value="1"/>
</dbReference>
<dbReference type="InterPro" id="IPR054483">
    <property type="entry name" value="DC1-like_CT"/>
</dbReference>
<gene>
    <name evidence="6" type="ORF">MERR_LOCUS38915</name>
    <name evidence="7" type="ORF">MERR_LOCUS42538</name>
</gene>
<dbReference type="PANTHER" id="PTHR32410:SF153">
    <property type="entry name" value="CHP-RICH ZINC FINGER PROTEIN-LIKE-RELATED"/>
    <property type="match status" value="1"/>
</dbReference>
<dbReference type="Gene3D" id="3.30.40.10">
    <property type="entry name" value="Zinc/RING finger domain, C3HC4 (zinc finger)"/>
    <property type="match status" value="1"/>
</dbReference>
<name>A0A6D2L5U7_9BRAS</name>
<evidence type="ECO:0000259" key="5">
    <source>
        <dbReference type="SMART" id="SM00249"/>
    </source>
</evidence>
<evidence type="ECO:0000256" key="4">
    <source>
        <dbReference type="ARBA" id="ARBA00022833"/>
    </source>
</evidence>
<keyword evidence="2" id="KW-0677">Repeat</keyword>
<dbReference type="InterPro" id="IPR001965">
    <property type="entry name" value="Znf_PHD"/>
</dbReference>
<dbReference type="Proteomes" id="UP000467841">
    <property type="component" value="Unassembled WGS sequence"/>
</dbReference>
<dbReference type="InterPro" id="IPR053192">
    <property type="entry name" value="Vacuole_Formation_Reg"/>
</dbReference>
<organism evidence="7 8">
    <name type="scientific">Microthlaspi erraticum</name>
    <dbReference type="NCBI Taxonomy" id="1685480"/>
    <lineage>
        <taxon>Eukaryota</taxon>
        <taxon>Viridiplantae</taxon>
        <taxon>Streptophyta</taxon>
        <taxon>Embryophyta</taxon>
        <taxon>Tracheophyta</taxon>
        <taxon>Spermatophyta</taxon>
        <taxon>Magnoliopsida</taxon>
        <taxon>eudicotyledons</taxon>
        <taxon>Gunneridae</taxon>
        <taxon>Pentapetalae</taxon>
        <taxon>rosids</taxon>
        <taxon>malvids</taxon>
        <taxon>Brassicales</taxon>
        <taxon>Brassicaceae</taxon>
        <taxon>Coluteocarpeae</taxon>
        <taxon>Microthlaspi</taxon>
    </lineage>
</organism>
<keyword evidence="4" id="KW-0862">Zinc</keyword>
<accession>A0A6D2L5U7</accession>
<dbReference type="GO" id="GO:0008270">
    <property type="term" value="F:zinc ion binding"/>
    <property type="evidence" value="ECO:0007669"/>
    <property type="project" value="UniProtKB-KW"/>
</dbReference>
<evidence type="ECO:0000256" key="1">
    <source>
        <dbReference type="ARBA" id="ARBA00022723"/>
    </source>
</evidence>
<dbReference type="OrthoDB" id="1024566at2759"/>